<dbReference type="Pfam" id="PF05406">
    <property type="entry name" value="WGR"/>
    <property type="match status" value="1"/>
</dbReference>
<feature type="region of interest" description="Disordered" evidence="1">
    <location>
        <begin position="67"/>
        <end position="109"/>
    </location>
</feature>
<gene>
    <name evidence="3" type="ORF">Ani05nite_63450</name>
</gene>
<dbReference type="SMART" id="SM00773">
    <property type="entry name" value="WGR"/>
    <property type="match status" value="1"/>
</dbReference>
<sequence>MRSFEFVDAASKKFWEVDQDGTEVTVRWGRVGTTGQTKVKSFGSAAEAAAHEGKLIAEKIRKGYGETTTTTAATSPPRTPAPAPPVAAEQVPAPPVAAEQTPAPPVPADEDTLVQPATWLRHRVPRRGSSGVGRFVPDPKARTTVDEILSRKPGMVVNALRAPVTDPAVAQAGAAWLAGDPQTPALGAAAVAAAATLGNWDVQEKFVAFADVWIVGHGLRLAAQAAVELMSLTLDDGLPPGPRHASQQFGVRFLRPGEERRGWYRDPALATVLRVRAALAAASDEEYAEVVDALTPYRGAGAYARAATSVLVPTRPEWVAEDVAAAVADDDESRAAALLHAAGTGEQVTTLGLLTNTWGVANSLAALTTIVDGVGAAAAPALFRWFDDMDYADGRRRLSSVLAVLPSDEVMRGLVDRIDVKFIPPALLEAAGRYPARALRILPAGAARPAVAAILRSHVLAHPGLVEQLLPGLEPDARQRIEAIRAQAAAVVPAPVSAVPPLLLDPPWRRAQAARKPVVIPGLSCADAPSIEWLDGEREQWRQTPYDHYDDGRRSWTEMAAWIADGTSAWWQTVGFFTRAPELLARPLLAKWRPADTWQAGVWMRVVAARFELAALPTLLDLVRRSPAETVPLLLPFTSPEIATVMADAYARLKSVRETALTWLRRHPAEAARALVPAALDKAGVSRRQAEDALLALHAGGHTEAVITAARGYGEQAAAAIRTLLETDPLAVLPLKPPAIPGWLVPGLLPPVRLRDGSGALPAEAVVNLVTVLAVGRSGTPYAGVDIVRQACEPASLAEFSWEVFQGWRTAGGDSKEGWVLEILGVAGDDETVRRLTPLILAWPGEGGHARAVTGVQILARIGTDVALMHLHGIAQRAKFKGLKAAAAQKMAEVAAGLGLSADQLADRLVPQFGLDAAGSMVLDYGARQFTVGFDEQLRPYVADSSGKRLKALPKPGARDDAELAPAAYQQFAALKKDVRTVATDQIRRLERAMVTGRRWTGAEFRQLFVAHPLLWHIVRRLVWATYDDAGRPAGAVRVAEDRSFSDVHDERAELADDACVGVAHPLHLGDSLPDWAEVFADYEILQPFAQLGRETFSLTPEEAAAARLTRFEGHTVPTGRVIGLERRGWRREEPQDAGVQGRIELALGSRQEVVIELDPGIAVGALDIFPEQKLEMIFLSDGTGNRWGADTTGHVPLGRLDPVTASEIIRDLTELTP</sequence>
<dbReference type="EMBL" id="BOMQ01000075">
    <property type="protein sequence ID" value="GIE52811.1"/>
    <property type="molecule type" value="Genomic_DNA"/>
</dbReference>
<comment type="caution">
    <text evidence="3">The sequence shown here is derived from an EMBL/GenBank/DDBJ whole genome shotgun (WGS) entry which is preliminary data.</text>
</comment>
<dbReference type="InterPro" id="IPR036930">
    <property type="entry name" value="WGR_dom_sf"/>
</dbReference>
<evidence type="ECO:0000313" key="3">
    <source>
        <dbReference type="EMBL" id="GIE52811.1"/>
    </source>
</evidence>
<dbReference type="CDD" id="cd07996">
    <property type="entry name" value="WGR_MMR_like"/>
    <property type="match status" value="1"/>
</dbReference>
<dbReference type="AlphaFoldDB" id="A0A919JLL1"/>
<feature type="compositionally biased region" description="Low complexity" evidence="1">
    <location>
        <begin position="67"/>
        <end position="76"/>
    </location>
</feature>
<proteinExistence type="predicted"/>
<dbReference type="Pfam" id="PF13569">
    <property type="entry name" value="DUF4132"/>
    <property type="match status" value="1"/>
</dbReference>
<name>A0A919JLL1_9ACTN</name>
<feature type="domain" description="WGR" evidence="2">
    <location>
        <begin position="1"/>
        <end position="79"/>
    </location>
</feature>
<evidence type="ECO:0000256" key="1">
    <source>
        <dbReference type="SAM" id="MobiDB-lite"/>
    </source>
</evidence>
<keyword evidence="4" id="KW-1185">Reference proteome</keyword>
<evidence type="ECO:0000313" key="4">
    <source>
        <dbReference type="Proteomes" id="UP000647172"/>
    </source>
</evidence>
<dbReference type="InterPro" id="IPR049809">
    <property type="entry name" value="YehF/YfeS-like_WGR"/>
</dbReference>
<dbReference type="InterPro" id="IPR025406">
    <property type="entry name" value="DUF4132"/>
</dbReference>
<accession>A0A919JLL1</accession>
<dbReference type="Gene3D" id="2.20.140.10">
    <property type="entry name" value="WGR domain"/>
    <property type="match status" value="1"/>
</dbReference>
<organism evidence="3 4">
    <name type="scientific">Actinoplanes nipponensis</name>
    <dbReference type="NCBI Taxonomy" id="135950"/>
    <lineage>
        <taxon>Bacteria</taxon>
        <taxon>Bacillati</taxon>
        <taxon>Actinomycetota</taxon>
        <taxon>Actinomycetes</taxon>
        <taxon>Micromonosporales</taxon>
        <taxon>Micromonosporaceae</taxon>
        <taxon>Actinoplanes</taxon>
    </lineage>
</organism>
<dbReference type="Proteomes" id="UP000647172">
    <property type="component" value="Unassembled WGS sequence"/>
</dbReference>
<dbReference type="SUPFAM" id="SSF142921">
    <property type="entry name" value="WGR domain-like"/>
    <property type="match status" value="1"/>
</dbReference>
<dbReference type="PROSITE" id="PS51977">
    <property type="entry name" value="WGR"/>
    <property type="match status" value="1"/>
</dbReference>
<feature type="compositionally biased region" description="Low complexity" evidence="1">
    <location>
        <begin position="86"/>
        <end position="101"/>
    </location>
</feature>
<reference evidence="3" key="1">
    <citation type="submission" date="2021-01" db="EMBL/GenBank/DDBJ databases">
        <title>Whole genome shotgun sequence of Actinoplanes nipponensis NBRC 14063.</title>
        <authorList>
            <person name="Komaki H."/>
            <person name="Tamura T."/>
        </authorList>
    </citation>
    <scope>NUCLEOTIDE SEQUENCE</scope>
    <source>
        <strain evidence="3">NBRC 14063</strain>
    </source>
</reference>
<dbReference type="InterPro" id="IPR008893">
    <property type="entry name" value="WGR_domain"/>
</dbReference>
<evidence type="ECO:0000259" key="2">
    <source>
        <dbReference type="PROSITE" id="PS51977"/>
    </source>
</evidence>
<dbReference type="RefSeq" id="WP_203774492.1">
    <property type="nucleotide sequence ID" value="NZ_BAAAYJ010000108.1"/>
</dbReference>
<protein>
    <recommendedName>
        <fullName evidence="2">WGR domain-containing protein</fullName>
    </recommendedName>
</protein>